<dbReference type="EMBL" id="MFBA01000018">
    <property type="protein sequence ID" value="OGD85643.1"/>
    <property type="molecule type" value="Genomic_DNA"/>
</dbReference>
<organism evidence="1 2">
    <name type="scientific">Candidatus Curtissbacteria bacterium RIFCSPHIGHO2_01_FULL_41_13</name>
    <dbReference type="NCBI Taxonomy" id="1797745"/>
    <lineage>
        <taxon>Bacteria</taxon>
        <taxon>Candidatus Curtissiibacteriota</taxon>
    </lineage>
</organism>
<comment type="caution">
    <text evidence="1">The sequence shown here is derived from an EMBL/GenBank/DDBJ whole genome shotgun (WGS) entry which is preliminary data.</text>
</comment>
<sequence>MSQLERDLAITNIEANGNGGVDCVHHWIIETPIGATSAGVCKRCGDTRRFPNALEDTLLDPSKGHHKARYMARLASMSLDTGDPGQIDLHKSLLRAVKL</sequence>
<name>A0A1F5G187_9BACT</name>
<evidence type="ECO:0000313" key="1">
    <source>
        <dbReference type="EMBL" id="OGD85643.1"/>
    </source>
</evidence>
<dbReference type="AlphaFoldDB" id="A0A1F5G187"/>
<proteinExistence type="predicted"/>
<reference evidence="1 2" key="1">
    <citation type="journal article" date="2016" name="Nat. Commun.">
        <title>Thousands of microbial genomes shed light on interconnected biogeochemical processes in an aquifer system.</title>
        <authorList>
            <person name="Anantharaman K."/>
            <person name="Brown C.T."/>
            <person name="Hug L.A."/>
            <person name="Sharon I."/>
            <person name="Castelle C.J."/>
            <person name="Probst A.J."/>
            <person name="Thomas B.C."/>
            <person name="Singh A."/>
            <person name="Wilkins M.J."/>
            <person name="Karaoz U."/>
            <person name="Brodie E.L."/>
            <person name="Williams K.H."/>
            <person name="Hubbard S.S."/>
            <person name="Banfield J.F."/>
        </authorList>
    </citation>
    <scope>NUCLEOTIDE SEQUENCE [LARGE SCALE GENOMIC DNA]</scope>
</reference>
<evidence type="ECO:0000313" key="2">
    <source>
        <dbReference type="Proteomes" id="UP000177069"/>
    </source>
</evidence>
<dbReference type="Proteomes" id="UP000177069">
    <property type="component" value="Unassembled WGS sequence"/>
</dbReference>
<gene>
    <name evidence="1" type="ORF">A2696_03135</name>
</gene>
<accession>A0A1F5G187</accession>
<protein>
    <submittedName>
        <fullName evidence="1">Uncharacterized protein</fullName>
    </submittedName>
</protein>